<feature type="compositionally biased region" description="Polar residues" evidence="1">
    <location>
        <begin position="1341"/>
        <end position="1351"/>
    </location>
</feature>
<feature type="compositionally biased region" description="Low complexity" evidence="1">
    <location>
        <begin position="134"/>
        <end position="153"/>
    </location>
</feature>
<comment type="caution">
    <text evidence="2">The sequence shown here is derived from an EMBL/GenBank/DDBJ whole genome shotgun (WGS) entry which is preliminary data.</text>
</comment>
<feature type="region of interest" description="Disordered" evidence="1">
    <location>
        <begin position="601"/>
        <end position="625"/>
    </location>
</feature>
<feature type="compositionally biased region" description="Polar residues" evidence="1">
    <location>
        <begin position="207"/>
        <end position="216"/>
    </location>
</feature>
<reference evidence="2" key="1">
    <citation type="submission" date="2021-01" db="EMBL/GenBank/DDBJ databases">
        <authorList>
            <person name="Kaushik A."/>
        </authorList>
    </citation>
    <scope>NUCLEOTIDE SEQUENCE</scope>
    <source>
        <strain evidence="2">AG6-10EEA</strain>
    </source>
</reference>
<evidence type="ECO:0000256" key="1">
    <source>
        <dbReference type="SAM" id="MobiDB-lite"/>
    </source>
</evidence>
<sequence length="1492" mass="160875">MLWSRRSNAPDTNASSAAAHLSSSSRPRTTSGGGLSTFTSAFGLTKTKSRERQHNTGTTSLPTWSLPNLQTVASTDPFAKPPVYVSKDKPEPPVPSLGAFKFPSPSAPRRHGDGSWRNGSTDAPLYLTDPGPPTSLSSSPEGSLSKLSPESGGYSSSPNRVRSTSPSWINLQRAPWLTTPTSGRLLGDSLEDPDTSRFNIAPATREGYTQSISFSESETHCHDDGDDDDDDDDWSDEGLVFHNGLTDSLHYVSANSSRYAASSRQPLPCPTTQRFMAGNVCRGPISNALAAVKIPAPRNLANPSNLKYEESKEEMETKQLHLSRSFHTLKKFPSLHRQLSLPDSIQKPRGRASVFDEGEQEKLLIRPSSPSSVNPSERISSMFSRSRTSSCTSIALDSATLRTVASSKHSRTTSHSDSELEFERSSCFRMSDPTKYHDVGLTQTSVEWRCGGGNPKECCGTRAIMGGIYTGRYECCAERTPGGENLRCCASFVGRLCGHPRVSIMRSPLPTRPGKDQNVSVPAMNTNSQPVQEPRQYVQSITSILPPFPELLGSPRRSNTSGSSTLSIVPDSGLPPPPPYASSCFAPILHTTSNVTTAGFQHRPSRESYEPSPTVQIEPFTPPRDGQMDFLEFGVERGEGGEETGQFHSSHPALQHSQSFADLGSRRSLLPELIQGSRGCPDTSVSNKEEREKFLTPPSSSSSASPLDRISFISAGSQIGLCNSNIPDVIPPRTVDPHVKLKHMRTASYSDSELKFKLSSRSGPTSKPTEHPINLTRATVARCCGTENREKCCGMRAKQEAYTGQHECYAETPSAKDARCCASFLESPCMRSDMSSTSAGSLSELQWPGIPKDVPDLAGGKRNQGLFHLSHASHGDSTGSIPFDDETKSIIQPETCGGMGLRLLTLQVSAVTAPVSGSLESPPRSLVDGQEYGSKPIISPAKLVEHPEETRVLAPPAPGPELYNSPKLEVVRARRPALNPWHHFSPYVVGFIRPLITTLNGPLFRGMLYLLQTVCSHQDTDAIWVSPNKPKDCNASHQNNLLVIIDLVEFGREICKYFQLAISGDERHSAASSSEAHETVKGANTPSSVQLAIEYRRDASFPPIGGPSRELPGACVLTVYGGGEGESGSKWRRQDKTFGPWDIGDRAKRFQSHSLRGSGWAGWSRVRGGGREVWRHPNTPTIIRRDINAMGSPPLCRYRPTLCRPSRRKPPKFKSCLLPSPHFRPFYRIPLPGLQGVKSHSGGFSWEPGGFQGGPLEPHFPGFGGLPNNSGLPNEGGTFWPEQDLGLEVLEGLDLVNDPFQILDAVEPAPNIPTGQFQYHDGGDSVVHQPGYAPPPPVPLSGNTQSSPSSAAWNAGFVAGCEFATHKRGGVIRRPEECGPEWDAGFVAGCTFATRTPAGSPSGEPRQPPDPTGSLAHVAPSMPVPTVPGDGAQSLPTPAGPSNLIAPPLPSHASQDLAAPVVNRQPHDQSSPSSTPTVTHDDIPNGCLSFAS</sequence>
<feature type="region of interest" description="Disordered" evidence="1">
    <location>
        <begin position="1393"/>
        <end position="1492"/>
    </location>
</feature>
<feature type="region of interest" description="Disordered" evidence="1">
    <location>
        <begin position="1"/>
        <end position="166"/>
    </location>
</feature>
<feature type="compositionally biased region" description="Polar residues" evidence="1">
    <location>
        <begin position="55"/>
        <end position="74"/>
    </location>
</feature>
<feature type="region of interest" description="Disordered" evidence="1">
    <location>
        <begin position="674"/>
        <end position="707"/>
    </location>
</feature>
<proteinExistence type="predicted"/>
<feature type="region of interest" description="Disordered" evidence="1">
    <location>
        <begin position="179"/>
        <end position="238"/>
    </location>
</feature>
<feature type="region of interest" description="Disordered" evidence="1">
    <location>
        <begin position="551"/>
        <end position="574"/>
    </location>
</feature>
<feature type="compositionally biased region" description="Polar residues" evidence="1">
    <location>
        <begin position="556"/>
        <end position="567"/>
    </location>
</feature>
<organism evidence="2 3">
    <name type="scientific">Rhizoctonia solani</name>
    <dbReference type="NCBI Taxonomy" id="456999"/>
    <lineage>
        <taxon>Eukaryota</taxon>
        <taxon>Fungi</taxon>
        <taxon>Dikarya</taxon>
        <taxon>Basidiomycota</taxon>
        <taxon>Agaricomycotina</taxon>
        <taxon>Agaricomycetes</taxon>
        <taxon>Cantharellales</taxon>
        <taxon>Ceratobasidiaceae</taxon>
        <taxon>Rhizoctonia</taxon>
    </lineage>
</organism>
<protein>
    <submittedName>
        <fullName evidence="2">Uncharacterized protein</fullName>
    </submittedName>
</protein>
<gene>
    <name evidence="2" type="ORF">RDB_LOCUS53890</name>
</gene>
<evidence type="ECO:0000313" key="2">
    <source>
        <dbReference type="EMBL" id="CAE6455122.1"/>
    </source>
</evidence>
<feature type="compositionally biased region" description="Low complexity" evidence="1">
    <location>
        <begin position="697"/>
        <end position="706"/>
    </location>
</feature>
<feature type="compositionally biased region" description="Low complexity" evidence="1">
    <location>
        <begin position="14"/>
        <end position="43"/>
    </location>
</feature>
<evidence type="ECO:0000313" key="3">
    <source>
        <dbReference type="Proteomes" id="UP000663853"/>
    </source>
</evidence>
<feature type="compositionally biased region" description="Acidic residues" evidence="1">
    <location>
        <begin position="224"/>
        <end position="236"/>
    </location>
</feature>
<name>A0A8H3BDP0_9AGAM</name>
<dbReference type="EMBL" id="CAJMXA010001224">
    <property type="protein sequence ID" value="CAE6455122.1"/>
    <property type="molecule type" value="Genomic_DNA"/>
</dbReference>
<feature type="compositionally biased region" description="Polar residues" evidence="1">
    <location>
        <begin position="1468"/>
        <end position="1478"/>
    </location>
</feature>
<feature type="region of interest" description="Disordered" evidence="1">
    <location>
        <begin position="1320"/>
        <end position="1351"/>
    </location>
</feature>
<dbReference type="Proteomes" id="UP000663853">
    <property type="component" value="Unassembled WGS sequence"/>
</dbReference>
<feature type="compositionally biased region" description="Polar residues" evidence="1">
    <location>
        <begin position="1"/>
        <end position="13"/>
    </location>
</feature>
<accession>A0A8H3BDP0</accession>
<feature type="compositionally biased region" description="Polar residues" evidence="1">
    <location>
        <begin position="154"/>
        <end position="166"/>
    </location>
</feature>